<name>A0A9R1W5F8_LACSA</name>
<proteinExistence type="predicted"/>
<dbReference type="GO" id="GO:0140662">
    <property type="term" value="F:ATP-dependent protein folding chaperone"/>
    <property type="evidence" value="ECO:0007669"/>
    <property type="project" value="InterPro"/>
</dbReference>
<evidence type="ECO:0008006" key="5">
    <source>
        <dbReference type="Google" id="ProtNLM"/>
    </source>
</evidence>
<accession>A0A9R1W5F8</accession>
<dbReference type="InterPro" id="IPR029048">
    <property type="entry name" value="HSP70_C_sf"/>
</dbReference>
<evidence type="ECO:0000256" key="1">
    <source>
        <dbReference type="ARBA" id="ARBA00022741"/>
    </source>
</evidence>
<dbReference type="Gene3D" id="1.20.1270.10">
    <property type="match status" value="1"/>
</dbReference>
<dbReference type="SUPFAM" id="SSF100920">
    <property type="entry name" value="Heat shock protein 70kD (HSP70), peptide-binding domain"/>
    <property type="match status" value="1"/>
</dbReference>
<gene>
    <name evidence="3" type="ORF">LSAT_V11C300128830</name>
</gene>
<dbReference type="GO" id="GO:0005524">
    <property type="term" value="F:ATP binding"/>
    <property type="evidence" value="ECO:0007669"/>
    <property type="project" value="UniProtKB-KW"/>
</dbReference>
<evidence type="ECO:0000256" key="2">
    <source>
        <dbReference type="ARBA" id="ARBA00022840"/>
    </source>
</evidence>
<comment type="caution">
    <text evidence="3">The sequence shown here is derived from an EMBL/GenBank/DDBJ whole genome shotgun (WGS) entry which is preliminary data.</text>
</comment>
<organism evidence="3 4">
    <name type="scientific">Lactuca sativa</name>
    <name type="common">Garden lettuce</name>
    <dbReference type="NCBI Taxonomy" id="4236"/>
    <lineage>
        <taxon>Eukaryota</taxon>
        <taxon>Viridiplantae</taxon>
        <taxon>Streptophyta</taxon>
        <taxon>Embryophyta</taxon>
        <taxon>Tracheophyta</taxon>
        <taxon>Spermatophyta</taxon>
        <taxon>Magnoliopsida</taxon>
        <taxon>eudicotyledons</taxon>
        <taxon>Gunneridae</taxon>
        <taxon>Pentapetalae</taxon>
        <taxon>asterids</taxon>
        <taxon>campanulids</taxon>
        <taxon>Asterales</taxon>
        <taxon>Asteraceae</taxon>
        <taxon>Cichorioideae</taxon>
        <taxon>Cichorieae</taxon>
        <taxon>Lactucinae</taxon>
        <taxon>Lactuca</taxon>
    </lineage>
</organism>
<evidence type="ECO:0000313" key="3">
    <source>
        <dbReference type="EMBL" id="KAJ0216480.1"/>
    </source>
</evidence>
<sequence>MKKCSTNGRGTAAAFHVQTYIWYRSNLGKHVKIILQATGQKNNITITNDNGRPSKDKIEKMVQEAGKYESRDEEPKKKLEVKNALENYTYNMRNTAKDEKLGEKLTPVDKKVEDAIDEVIMWLYTNKLAEGDEFKDKMKELFPILKF</sequence>
<reference evidence="3 4" key="1">
    <citation type="journal article" date="2017" name="Nat. Commun.">
        <title>Genome assembly with in vitro proximity ligation data and whole-genome triplication in lettuce.</title>
        <authorList>
            <person name="Reyes-Chin-Wo S."/>
            <person name="Wang Z."/>
            <person name="Yang X."/>
            <person name="Kozik A."/>
            <person name="Arikit S."/>
            <person name="Song C."/>
            <person name="Xia L."/>
            <person name="Froenicke L."/>
            <person name="Lavelle D.O."/>
            <person name="Truco M.J."/>
            <person name="Xia R."/>
            <person name="Zhu S."/>
            <person name="Xu C."/>
            <person name="Xu H."/>
            <person name="Xu X."/>
            <person name="Cox K."/>
            <person name="Korf I."/>
            <person name="Meyers B.C."/>
            <person name="Michelmore R.W."/>
        </authorList>
    </citation>
    <scope>NUCLEOTIDE SEQUENCE [LARGE SCALE GENOMIC DNA]</scope>
    <source>
        <strain evidence="4">cv. Salinas</strain>
        <tissue evidence="3">Seedlings</tissue>
    </source>
</reference>
<dbReference type="AlphaFoldDB" id="A0A9R1W5F8"/>
<dbReference type="InterPro" id="IPR013126">
    <property type="entry name" value="Hsp_70_fam"/>
</dbReference>
<dbReference type="InterPro" id="IPR029047">
    <property type="entry name" value="HSP70_peptide-bd_sf"/>
</dbReference>
<dbReference type="PANTHER" id="PTHR19375">
    <property type="entry name" value="HEAT SHOCK PROTEIN 70KDA"/>
    <property type="match status" value="1"/>
</dbReference>
<keyword evidence="2" id="KW-0067">ATP-binding</keyword>
<keyword evidence="4" id="KW-1185">Reference proteome</keyword>
<dbReference type="Pfam" id="PF00012">
    <property type="entry name" value="HSP70"/>
    <property type="match status" value="1"/>
</dbReference>
<dbReference type="EMBL" id="NBSK02000003">
    <property type="protein sequence ID" value="KAJ0216480.1"/>
    <property type="molecule type" value="Genomic_DNA"/>
</dbReference>
<dbReference type="SUPFAM" id="SSF100934">
    <property type="entry name" value="Heat shock protein 70kD (HSP70), C-terminal subdomain"/>
    <property type="match status" value="1"/>
</dbReference>
<evidence type="ECO:0000313" key="4">
    <source>
        <dbReference type="Proteomes" id="UP000235145"/>
    </source>
</evidence>
<dbReference type="Proteomes" id="UP000235145">
    <property type="component" value="Unassembled WGS sequence"/>
</dbReference>
<protein>
    <recommendedName>
        <fullName evidence="5">Heat shock protein 70</fullName>
    </recommendedName>
</protein>
<dbReference type="Gene3D" id="2.60.34.10">
    <property type="entry name" value="Substrate Binding Domain Of DNAk, Chain A, domain 1"/>
    <property type="match status" value="1"/>
</dbReference>
<keyword evidence="1" id="KW-0547">Nucleotide-binding</keyword>